<keyword evidence="2" id="KW-1185">Reference proteome</keyword>
<organism evidence="1 2">
    <name type="scientific">Symbiodinium microadriaticum</name>
    <name type="common">Dinoflagellate</name>
    <name type="synonym">Zooxanthella microadriatica</name>
    <dbReference type="NCBI Taxonomy" id="2951"/>
    <lineage>
        <taxon>Eukaryota</taxon>
        <taxon>Sar</taxon>
        <taxon>Alveolata</taxon>
        <taxon>Dinophyceae</taxon>
        <taxon>Suessiales</taxon>
        <taxon>Symbiodiniaceae</taxon>
        <taxon>Symbiodinium</taxon>
    </lineage>
</organism>
<proteinExistence type="predicted"/>
<dbReference type="InterPro" id="IPR012337">
    <property type="entry name" value="RNaseH-like_sf"/>
</dbReference>
<accession>A0A1Q9EVZ0</accession>
<dbReference type="AlphaFoldDB" id="A0A1Q9EVZ0"/>
<dbReference type="GO" id="GO:0003676">
    <property type="term" value="F:nucleic acid binding"/>
    <property type="evidence" value="ECO:0007669"/>
    <property type="project" value="InterPro"/>
</dbReference>
<sequence length="240" mass="25967">MNRAEERLFGRSIAEYPPAPSAHTASPQPALAAAFFAAPAQDAILDIDMATDGSSQSGVGAYAIVCEIPEVTISAADDAEDQAAFRMELLAVCEALVALATTDTPSRTLRLLIDCDAVGKAIRRPATCKLRTLTESARRQAGHVARGRGTSWRIIWVPSRGKQREWAPEAPLTSDFCRRLSQSADDAANQLRRRRLAGSEKATWADALQPLRRPGEQFPPSALPTLPVFAGKQFACRLLE</sequence>
<gene>
    <name evidence="1" type="ORF">AK812_SmicGene4476</name>
</gene>
<evidence type="ECO:0000313" key="1">
    <source>
        <dbReference type="EMBL" id="OLQ11590.1"/>
    </source>
</evidence>
<evidence type="ECO:0008006" key="3">
    <source>
        <dbReference type="Google" id="ProtNLM"/>
    </source>
</evidence>
<protein>
    <recommendedName>
        <fullName evidence="3">RNase H type-1 domain-containing protein</fullName>
    </recommendedName>
</protein>
<reference evidence="1 2" key="1">
    <citation type="submission" date="2016-02" db="EMBL/GenBank/DDBJ databases">
        <title>Genome analysis of coral dinoflagellate symbionts highlights evolutionary adaptations to a symbiotic lifestyle.</title>
        <authorList>
            <person name="Aranda M."/>
            <person name="Li Y."/>
            <person name="Liew Y.J."/>
            <person name="Baumgarten S."/>
            <person name="Simakov O."/>
            <person name="Wilson M."/>
            <person name="Piel J."/>
            <person name="Ashoor H."/>
            <person name="Bougouffa S."/>
            <person name="Bajic V.B."/>
            <person name="Ryu T."/>
            <person name="Ravasi T."/>
            <person name="Bayer T."/>
            <person name="Micklem G."/>
            <person name="Kim H."/>
            <person name="Bhak J."/>
            <person name="Lajeunesse T.C."/>
            <person name="Voolstra C.R."/>
        </authorList>
    </citation>
    <scope>NUCLEOTIDE SEQUENCE [LARGE SCALE GENOMIC DNA]</scope>
    <source>
        <strain evidence="1 2">CCMP2467</strain>
    </source>
</reference>
<dbReference type="Proteomes" id="UP000186817">
    <property type="component" value="Unassembled WGS sequence"/>
</dbReference>
<dbReference type="EMBL" id="LSRX01000056">
    <property type="protein sequence ID" value="OLQ11590.1"/>
    <property type="molecule type" value="Genomic_DNA"/>
</dbReference>
<dbReference type="Gene3D" id="3.30.420.10">
    <property type="entry name" value="Ribonuclease H-like superfamily/Ribonuclease H"/>
    <property type="match status" value="1"/>
</dbReference>
<name>A0A1Q9EVZ0_SYMMI</name>
<evidence type="ECO:0000313" key="2">
    <source>
        <dbReference type="Proteomes" id="UP000186817"/>
    </source>
</evidence>
<comment type="caution">
    <text evidence="1">The sequence shown here is derived from an EMBL/GenBank/DDBJ whole genome shotgun (WGS) entry which is preliminary data.</text>
</comment>
<dbReference type="InterPro" id="IPR036397">
    <property type="entry name" value="RNaseH_sf"/>
</dbReference>
<dbReference type="SUPFAM" id="SSF53098">
    <property type="entry name" value="Ribonuclease H-like"/>
    <property type="match status" value="1"/>
</dbReference>